<dbReference type="InterPro" id="IPR006664">
    <property type="entry name" value="OMP_bac"/>
</dbReference>
<evidence type="ECO:0000313" key="9">
    <source>
        <dbReference type="Proteomes" id="UP001596353"/>
    </source>
</evidence>
<gene>
    <name evidence="8" type="ORF">ACFQFQ_27050</name>
</gene>
<keyword evidence="3" id="KW-0998">Cell outer membrane</keyword>
<sequence length="249" mass="26784">MSFSIARLLMLALFTALFASRAAAQEDLSVEALKKLFEHQREVFSEAQSNGLGATRGLKLITVDDVTAEATTTATAEEATTAANEGTTTVATESTTQTDSTTTNTATAETIPSTDDTVVTTAAVSDPNKPLVFGQLDPELQVNLRIKFGFDSAALSAEETPKLAKMCTVLKESDLNLIRIVGHTDTSGSDAYNERLSILRAKEVARHLIENCGIDPKRLETVGLGERFPFNAADPKAEENRRVEFQALS</sequence>
<keyword evidence="6" id="KW-0732">Signal</keyword>
<feature type="signal peptide" evidence="6">
    <location>
        <begin position="1"/>
        <end position="24"/>
    </location>
</feature>
<organism evidence="8 9">
    <name type="scientific">Sulfitobacter porphyrae</name>
    <dbReference type="NCBI Taxonomy" id="1246864"/>
    <lineage>
        <taxon>Bacteria</taxon>
        <taxon>Pseudomonadati</taxon>
        <taxon>Pseudomonadota</taxon>
        <taxon>Alphaproteobacteria</taxon>
        <taxon>Rhodobacterales</taxon>
        <taxon>Roseobacteraceae</taxon>
        <taxon>Sulfitobacter</taxon>
    </lineage>
</organism>
<comment type="caution">
    <text evidence="8">The sequence shown here is derived from an EMBL/GenBank/DDBJ whole genome shotgun (WGS) entry which is preliminary data.</text>
</comment>
<evidence type="ECO:0000256" key="4">
    <source>
        <dbReference type="PROSITE-ProRule" id="PRU00473"/>
    </source>
</evidence>
<name>A0ABW2B9D5_9RHOB</name>
<dbReference type="PANTHER" id="PTHR30329:SF21">
    <property type="entry name" value="LIPOPROTEIN YIAD-RELATED"/>
    <property type="match status" value="1"/>
</dbReference>
<keyword evidence="2 4" id="KW-0472">Membrane</keyword>
<dbReference type="Gene3D" id="3.30.1330.60">
    <property type="entry name" value="OmpA-like domain"/>
    <property type="match status" value="1"/>
</dbReference>
<dbReference type="SUPFAM" id="SSF103088">
    <property type="entry name" value="OmpA-like"/>
    <property type="match status" value="1"/>
</dbReference>
<dbReference type="PROSITE" id="PS51123">
    <property type="entry name" value="OMPA_2"/>
    <property type="match status" value="1"/>
</dbReference>
<evidence type="ECO:0000256" key="2">
    <source>
        <dbReference type="ARBA" id="ARBA00023136"/>
    </source>
</evidence>
<dbReference type="Proteomes" id="UP001596353">
    <property type="component" value="Unassembled WGS sequence"/>
</dbReference>
<reference evidence="9" key="1">
    <citation type="journal article" date="2019" name="Int. J. Syst. Evol. Microbiol.">
        <title>The Global Catalogue of Microorganisms (GCM) 10K type strain sequencing project: providing services to taxonomists for standard genome sequencing and annotation.</title>
        <authorList>
            <consortium name="The Broad Institute Genomics Platform"/>
            <consortium name="The Broad Institute Genome Sequencing Center for Infectious Disease"/>
            <person name="Wu L."/>
            <person name="Ma J."/>
        </authorList>
    </citation>
    <scope>NUCLEOTIDE SEQUENCE [LARGE SCALE GENOMIC DNA]</scope>
    <source>
        <strain evidence="9">CCUG 66188</strain>
    </source>
</reference>
<dbReference type="PRINTS" id="PR01021">
    <property type="entry name" value="OMPADOMAIN"/>
</dbReference>
<comment type="subcellular location">
    <subcellularLocation>
        <location evidence="1">Cell outer membrane</location>
    </subcellularLocation>
</comment>
<proteinExistence type="predicted"/>
<dbReference type="InterPro" id="IPR006665">
    <property type="entry name" value="OmpA-like"/>
</dbReference>
<dbReference type="CDD" id="cd07185">
    <property type="entry name" value="OmpA_C-like"/>
    <property type="match status" value="1"/>
</dbReference>
<dbReference type="PANTHER" id="PTHR30329">
    <property type="entry name" value="STATOR ELEMENT OF FLAGELLAR MOTOR COMPLEX"/>
    <property type="match status" value="1"/>
</dbReference>
<evidence type="ECO:0000313" key="8">
    <source>
        <dbReference type="EMBL" id="MFC6762360.1"/>
    </source>
</evidence>
<keyword evidence="9" id="KW-1185">Reference proteome</keyword>
<evidence type="ECO:0000256" key="6">
    <source>
        <dbReference type="SAM" id="SignalP"/>
    </source>
</evidence>
<dbReference type="EMBL" id="JBHSWG010000004">
    <property type="protein sequence ID" value="MFC6762360.1"/>
    <property type="molecule type" value="Genomic_DNA"/>
</dbReference>
<feature type="domain" description="OmpA-like" evidence="7">
    <location>
        <begin position="135"/>
        <end position="249"/>
    </location>
</feature>
<evidence type="ECO:0000259" key="7">
    <source>
        <dbReference type="PROSITE" id="PS51123"/>
    </source>
</evidence>
<feature type="region of interest" description="Disordered" evidence="5">
    <location>
        <begin position="74"/>
        <end position="108"/>
    </location>
</feature>
<protein>
    <submittedName>
        <fullName evidence="8">OmpA family protein</fullName>
    </submittedName>
</protein>
<dbReference type="InterPro" id="IPR036737">
    <property type="entry name" value="OmpA-like_sf"/>
</dbReference>
<feature type="chain" id="PRO_5046990224" evidence="6">
    <location>
        <begin position="25"/>
        <end position="249"/>
    </location>
</feature>
<accession>A0ABW2B9D5</accession>
<dbReference type="InterPro" id="IPR050330">
    <property type="entry name" value="Bact_OuterMem_StrucFunc"/>
</dbReference>
<evidence type="ECO:0000256" key="3">
    <source>
        <dbReference type="ARBA" id="ARBA00023237"/>
    </source>
</evidence>
<dbReference type="Pfam" id="PF00691">
    <property type="entry name" value="OmpA"/>
    <property type="match status" value="1"/>
</dbReference>
<evidence type="ECO:0000256" key="1">
    <source>
        <dbReference type="ARBA" id="ARBA00004442"/>
    </source>
</evidence>
<evidence type="ECO:0000256" key="5">
    <source>
        <dbReference type="SAM" id="MobiDB-lite"/>
    </source>
</evidence>